<gene>
    <name evidence="1" type="ORF">GBAR_LOCUS5645</name>
</gene>
<evidence type="ECO:0000313" key="1">
    <source>
        <dbReference type="EMBL" id="CAI8008201.1"/>
    </source>
</evidence>
<comment type="caution">
    <text evidence="1">The sequence shown here is derived from an EMBL/GenBank/DDBJ whole genome shotgun (WGS) entry which is preliminary data.</text>
</comment>
<dbReference type="AlphaFoldDB" id="A0AA35W8Q4"/>
<protein>
    <submittedName>
        <fullName evidence="1">Uncharacterized protein</fullName>
    </submittedName>
</protein>
<evidence type="ECO:0000313" key="2">
    <source>
        <dbReference type="Proteomes" id="UP001174909"/>
    </source>
</evidence>
<organism evidence="1 2">
    <name type="scientific">Geodia barretti</name>
    <name type="common">Barrett's horny sponge</name>
    <dbReference type="NCBI Taxonomy" id="519541"/>
    <lineage>
        <taxon>Eukaryota</taxon>
        <taxon>Metazoa</taxon>
        <taxon>Porifera</taxon>
        <taxon>Demospongiae</taxon>
        <taxon>Heteroscleromorpha</taxon>
        <taxon>Tetractinellida</taxon>
        <taxon>Astrophorina</taxon>
        <taxon>Geodiidae</taxon>
        <taxon>Geodia</taxon>
    </lineage>
</organism>
<reference evidence="1" key="1">
    <citation type="submission" date="2023-03" db="EMBL/GenBank/DDBJ databases">
        <authorList>
            <person name="Steffen K."/>
            <person name="Cardenas P."/>
        </authorList>
    </citation>
    <scope>NUCLEOTIDE SEQUENCE</scope>
</reference>
<name>A0AA35W8Q4_GEOBA</name>
<accession>A0AA35W8Q4</accession>
<sequence>MCKITVFANDSVRFLTAPDTVEYVQDNRFRERLGAVRKPHLPALEDP</sequence>
<dbReference type="Proteomes" id="UP001174909">
    <property type="component" value="Unassembled WGS sequence"/>
</dbReference>
<proteinExistence type="predicted"/>
<keyword evidence="2" id="KW-1185">Reference proteome</keyword>
<dbReference type="EMBL" id="CASHTH010000826">
    <property type="protein sequence ID" value="CAI8008201.1"/>
    <property type="molecule type" value="Genomic_DNA"/>
</dbReference>